<feature type="repeat" description="TPR" evidence="3">
    <location>
        <begin position="217"/>
        <end position="250"/>
    </location>
</feature>
<dbReference type="PANTHER" id="PTHR44943:SF8">
    <property type="entry name" value="TPR REPEAT-CONTAINING PROTEIN MJ0263"/>
    <property type="match status" value="1"/>
</dbReference>
<dbReference type="InterPro" id="IPR051685">
    <property type="entry name" value="Ycf3/AcsC/BcsC/TPR_MFPF"/>
</dbReference>
<dbReference type="Gene3D" id="1.25.40.10">
    <property type="entry name" value="Tetratricopeptide repeat domain"/>
    <property type="match status" value="2"/>
</dbReference>
<evidence type="ECO:0000256" key="1">
    <source>
        <dbReference type="ARBA" id="ARBA00022737"/>
    </source>
</evidence>
<evidence type="ECO:0000313" key="4">
    <source>
        <dbReference type="EMBL" id="PMP63762.1"/>
    </source>
</evidence>
<feature type="repeat" description="TPR" evidence="3">
    <location>
        <begin position="149"/>
        <end position="182"/>
    </location>
</feature>
<gene>
    <name evidence="4" type="ORF">C0197_01965</name>
</gene>
<protein>
    <submittedName>
        <fullName evidence="4">Uncharacterized protein</fullName>
    </submittedName>
</protein>
<sequence length="271" mass="31837">MTVQEQEKSLSNFWRDKFMKIFFILFGIFLLMSCKAQPQYYQQKVSSHKEIAKIYFQEGRYAEALKELELAKDTDKCDAETFNLLGLVYMARKEFVKAEEAFYEALKLDPNFSEAYTNLGSLRMMQGKYREALSYFEKALSNPLYLNSYITLTNMGWAYYQLGDKEKALMYLQKALNERARFSKALIYMALIYLNEGDLSSSEFYLKRVLKADRSNLEARYYLGEVFFRQGRLDLAKEIWESILSISPESEWGTLAEQKIYLIEKLKANNS</sequence>
<comment type="caution">
    <text evidence="4">The sequence shown here is derived from an EMBL/GenBank/DDBJ whole genome shotgun (WGS) entry which is preliminary data.</text>
</comment>
<dbReference type="SUPFAM" id="SSF48452">
    <property type="entry name" value="TPR-like"/>
    <property type="match status" value="1"/>
</dbReference>
<accession>A0A2N7PKJ4</accession>
<dbReference type="PROSITE" id="PS50005">
    <property type="entry name" value="TPR"/>
    <property type="match status" value="4"/>
</dbReference>
<dbReference type="Proteomes" id="UP000235731">
    <property type="component" value="Unassembled WGS sequence"/>
</dbReference>
<dbReference type="PANTHER" id="PTHR44943">
    <property type="entry name" value="CELLULOSE SYNTHASE OPERON PROTEIN C"/>
    <property type="match status" value="1"/>
</dbReference>
<evidence type="ECO:0000256" key="2">
    <source>
        <dbReference type="ARBA" id="ARBA00022803"/>
    </source>
</evidence>
<dbReference type="PROSITE" id="PS50293">
    <property type="entry name" value="TPR_REGION"/>
    <property type="match status" value="2"/>
</dbReference>
<organism evidence="4 5">
    <name type="scientific">Caldimicrobium thiodismutans</name>
    <dbReference type="NCBI Taxonomy" id="1653476"/>
    <lineage>
        <taxon>Bacteria</taxon>
        <taxon>Pseudomonadati</taxon>
        <taxon>Thermodesulfobacteriota</taxon>
        <taxon>Thermodesulfobacteria</taxon>
        <taxon>Thermodesulfobacteriales</taxon>
        <taxon>Thermodesulfobacteriaceae</taxon>
        <taxon>Caldimicrobium</taxon>
    </lineage>
</organism>
<dbReference type="AlphaFoldDB" id="A0A2N7PKJ4"/>
<name>A0A2N7PKJ4_9BACT</name>
<reference evidence="4 5" key="1">
    <citation type="submission" date="2018-01" db="EMBL/GenBank/DDBJ databases">
        <title>Metagenomic assembled genomes from two thermal pools in the Uzon Caldera, Kamchatka, Russia.</title>
        <authorList>
            <person name="Wilkins L."/>
            <person name="Ettinger C."/>
        </authorList>
    </citation>
    <scope>NUCLEOTIDE SEQUENCE [LARGE SCALE GENOMIC DNA]</scope>
    <source>
        <strain evidence="4">ZAV-15</strain>
    </source>
</reference>
<dbReference type="Pfam" id="PF14559">
    <property type="entry name" value="TPR_19"/>
    <property type="match status" value="1"/>
</dbReference>
<dbReference type="EMBL" id="PNIE01000028">
    <property type="protein sequence ID" value="PMP63762.1"/>
    <property type="molecule type" value="Genomic_DNA"/>
</dbReference>
<proteinExistence type="predicted"/>
<feature type="repeat" description="TPR" evidence="3">
    <location>
        <begin position="113"/>
        <end position="146"/>
    </location>
</feature>
<evidence type="ECO:0000256" key="3">
    <source>
        <dbReference type="PROSITE-ProRule" id="PRU00339"/>
    </source>
</evidence>
<keyword evidence="1" id="KW-0677">Repeat</keyword>
<dbReference type="InterPro" id="IPR011990">
    <property type="entry name" value="TPR-like_helical_dom_sf"/>
</dbReference>
<dbReference type="Pfam" id="PF00515">
    <property type="entry name" value="TPR_1"/>
    <property type="match status" value="1"/>
</dbReference>
<evidence type="ECO:0000313" key="5">
    <source>
        <dbReference type="Proteomes" id="UP000235731"/>
    </source>
</evidence>
<dbReference type="Pfam" id="PF13424">
    <property type="entry name" value="TPR_12"/>
    <property type="match status" value="1"/>
</dbReference>
<feature type="repeat" description="TPR" evidence="3">
    <location>
        <begin position="79"/>
        <end position="112"/>
    </location>
</feature>
<dbReference type="InterPro" id="IPR019734">
    <property type="entry name" value="TPR_rpt"/>
</dbReference>
<dbReference type="SMART" id="SM00028">
    <property type="entry name" value="TPR"/>
    <property type="match status" value="6"/>
</dbReference>
<keyword evidence="2 3" id="KW-0802">TPR repeat</keyword>